<evidence type="ECO:0000313" key="2">
    <source>
        <dbReference type="EMBL" id="KRK40824.1"/>
    </source>
</evidence>
<dbReference type="PATRIC" id="fig|1423726.3.peg.2676"/>
<protein>
    <submittedName>
        <fullName evidence="2">Uncharacterized protein</fullName>
    </submittedName>
</protein>
<evidence type="ECO:0000256" key="1">
    <source>
        <dbReference type="SAM" id="Phobius"/>
    </source>
</evidence>
<dbReference type="EMBL" id="AZDA01000003">
    <property type="protein sequence ID" value="KRK40824.1"/>
    <property type="molecule type" value="Genomic_DNA"/>
</dbReference>
<dbReference type="Proteomes" id="UP000051461">
    <property type="component" value="Unassembled WGS sequence"/>
</dbReference>
<gene>
    <name evidence="2" type="ORF">FC07_GL002574</name>
</gene>
<organism evidence="2 3">
    <name type="scientific">Loigolactobacillus bifermentans DSM 20003</name>
    <dbReference type="NCBI Taxonomy" id="1423726"/>
    <lineage>
        <taxon>Bacteria</taxon>
        <taxon>Bacillati</taxon>
        <taxon>Bacillota</taxon>
        <taxon>Bacilli</taxon>
        <taxon>Lactobacillales</taxon>
        <taxon>Lactobacillaceae</taxon>
        <taxon>Loigolactobacillus</taxon>
    </lineage>
</organism>
<keyword evidence="1" id="KW-0472">Membrane</keyword>
<dbReference type="AlphaFoldDB" id="A0A0R1H3P4"/>
<name>A0A0R1H3P4_9LACO</name>
<keyword evidence="1" id="KW-1133">Transmembrane helix</keyword>
<proteinExistence type="predicted"/>
<feature type="transmembrane region" description="Helical" evidence="1">
    <location>
        <begin position="79"/>
        <end position="99"/>
    </location>
</feature>
<dbReference type="STRING" id="1423726.FC07_GL002574"/>
<reference evidence="2 3" key="1">
    <citation type="journal article" date="2015" name="Genome Announc.">
        <title>Expanding the biotechnology potential of lactobacilli through comparative genomics of 213 strains and associated genera.</title>
        <authorList>
            <person name="Sun Z."/>
            <person name="Harris H.M."/>
            <person name="McCann A."/>
            <person name="Guo C."/>
            <person name="Argimon S."/>
            <person name="Zhang W."/>
            <person name="Yang X."/>
            <person name="Jeffery I.B."/>
            <person name="Cooney J.C."/>
            <person name="Kagawa T.F."/>
            <person name="Liu W."/>
            <person name="Song Y."/>
            <person name="Salvetti E."/>
            <person name="Wrobel A."/>
            <person name="Rasinkangas P."/>
            <person name="Parkhill J."/>
            <person name="Rea M.C."/>
            <person name="O'Sullivan O."/>
            <person name="Ritari J."/>
            <person name="Douillard F.P."/>
            <person name="Paul Ross R."/>
            <person name="Yang R."/>
            <person name="Briner A.E."/>
            <person name="Felis G.E."/>
            <person name="de Vos W.M."/>
            <person name="Barrangou R."/>
            <person name="Klaenhammer T.R."/>
            <person name="Caufield P.W."/>
            <person name="Cui Y."/>
            <person name="Zhang H."/>
            <person name="O'Toole P.W."/>
        </authorList>
    </citation>
    <scope>NUCLEOTIDE SEQUENCE [LARGE SCALE GENOMIC DNA]</scope>
    <source>
        <strain evidence="2 3">DSM 20003</strain>
    </source>
</reference>
<comment type="caution">
    <text evidence="2">The sequence shown here is derived from an EMBL/GenBank/DDBJ whole genome shotgun (WGS) entry which is preliminary data.</text>
</comment>
<accession>A0A0R1H3P4</accession>
<dbReference type="RefSeq" id="WP_057903262.1">
    <property type="nucleotide sequence ID" value="NZ_AZDA01000003.1"/>
</dbReference>
<sequence>MTTEEKNTVLQTTLLFLLMPVMVVISSLTLAYGWNTYLPTIWSAAPSMNWAQAFGITITLRMLLPNGYYEEEPDMTTRFFNMIGKPLVLLLALWLGHFWL</sequence>
<keyword evidence="1" id="KW-0812">Transmembrane</keyword>
<feature type="transmembrane region" description="Helical" evidence="1">
    <location>
        <begin position="12"/>
        <end position="34"/>
    </location>
</feature>
<evidence type="ECO:0000313" key="3">
    <source>
        <dbReference type="Proteomes" id="UP000051461"/>
    </source>
</evidence>
<keyword evidence="3" id="KW-1185">Reference proteome</keyword>